<evidence type="ECO:0000256" key="13">
    <source>
        <dbReference type="ARBA" id="ARBA00023136"/>
    </source>
</evidence>
<evidence type="ECO:0000256" key="9">
    <source>
        <dbReference type="ARBA" id="ARBA00022824"/>
    </source>
</evidence>
<evidence type="ECO:0000256" key="5">
    <source>
        <dbReference type="ARBA" id="ARBA00012452"/>
    </source>
</evidence>
<evidence type="ECO:0000256" key="15">
    <source>
        <dbReference type="ARBA" id="ARBA00039397"/>
    </source>
</evidence>
<keyword evidence="13" id="KW-0472">Membrane</keyword>
<comment type="catalytic activity">
    <reaction evidence="16">
        <text>RX + glutathione = an S-substituted glutathione + a halide anion + H(+)</text>
        <dbReference type="Rhea" id="RHEA:16437"/>
        <dbReference type="ChEBI" id="CHEBI:15378"/>
        <dbReference type="ChEBI" id="CHEBI:16042"/>
        <dbReference type="ChEBI" id="CHEBI:17792"/>
        <dbReference type="ChEBI" id="CHEBI:57925"/>
        <dbReference type="ChEBI" id="CHEBI:90779"/>
        <dbReference type="EC" id="2.5.1.18"/>
    </reaction>
    <physiologicalReaction direction="left-to-right" evidence="16">
        <dbReference type="Rhea" id="RHEA:16438"/>
    </physiologicalReaction>
</comment>
<evidence type="ECO:0000256" key="10">
    <source>
        <dbReference type="ARBA" id="ARBA00022989"/>
    </source>
</evidence>
<keyword evidence="12" id="KW-0496">Mitochondrion</keyword>
<dbReference type="InterPro" id="IPR023352">
    <property type="entry name" value="MAPEG-like_dom_sf"/>
</dbReference>
<dbReference type="HOGENOM" id="CLU_105467_0_0_1"/>
<dbReference type="SUPFAM" id="SSF161084">
    <property type="entry name" value="MAPEG domain-like"/>
    <property type="match status" value="1"/>
</dbReference>
<evidence type="ECO:0000313" key="17">
    <source>
        <dbReference type="EMBL" id="EKC22386.1"/>
    </source>
</evidence>
<dbReference type="GO" id="GO:0005789">
    <property type="term" value="C:endoplasmic reticulum membrane"/>
    <property type="evidence" value="ECO:0007669"/>
    <property type="project" value="UniProtKB-SubCell"/>
</dbReference>
<evidence type="ECO:0000256" key="8">
    <source>
        <dbReference type="ARBA" id="ARBA00022787"/>
    </source>
</evidence>
<keyword evidence="7" id="KW-0812">Transmembrane</keyword>
<dbReference type="FunCoup" id="K1QL00">
    <property type="interactions" value="339"/>
</dbReference>
<sequence length="145" mass="16219">MLSLDNPTFERFAFYSGIAIGKTLLMSALTVRSRLTNKIFSNPEDVAGFGGKEIIGDERVERIRRCHQNDIENVFPFVLVGSFYVATDPDPWWAAVLFRTFVISRCLHTVCYLTPVPQPSRFLACMTGWGVTAVMAALVIRAGRV</sequence>
<name>K1QL00_MAGGI</name>
<evidence type="ECO:0000256" key="16">
    <source>
        <dbReference type="ARBA" id="ARBA00049385"/>
    </source>
</evidence>
<organism evidence="17">
    <name type="scientific">Magallana gigas</name>
    <name type="common">Pacific oyster</name>
    <name type="synonym">Crassostrea gigas</name>
    <dbReference type="NCBI Taxonomy" id="29159"/>
    <lineage>
        <taxon>Eukaryota</taxon>
        <taxon>Metazoa</taxon>
        <taxon>Spiralia</taxon>
        <taxon>Lophotrochozoa</taxon>
        <taxon>Mollusca</taxon>
        <taxon>Bivalvia</taxon>
        <taxon>Autobranchia</taxon>
        <taxon>Pteriomorphia</taxon>
        <taxon>Ostreida</taxon>
        <taxon>Ostreoidea</taxon>
        <taxon>Ostreidae</taxon>
        <taxon>Magallana</taxon>
    </lineage>
</organism>
<dbReference type="PANTHER" id="PTHR10689:SF6">
    <property type="entry name" value="MICROSOMAL GLUTATHIONE S-TRANSFERASE 1"/>
    <property type="match status" value="1"/>
</dbReference>
<reference evidence="17" key="1">
    <citation type="journal article" date="2012" name="Nature">
        <title>The oyster genome reveals stress adaptation and complexity of shell formation.</title>
        <authorList>
            <person name="Zhang G."/>
            <person name="Fang X."/>
            <person name="Guo X."/>
            <person name="Li L."/>
            <person name="Luo R."/>
            <person name="Xu F."/>
            <person name="Yang P."/>
            <person name="Zhang L."/>
            <person name="Wang X."/>
            <person name="Qi H."/>
            <person name="Xiong Z."/>
            <person name="Que H."/>
            <person name="Xie Y."/>
            <person name="Holland P.W."/>
            <person name="Paps J."/>
            <person name="Zhu Y."/>
            <person name="Wu F."/>
            <person name="Chen Y."/>
            <person name="Wang J."/>
            <person name="Peng C."/>
            <person name="Meng J."/>
            <person name="Yang L."/>
            <person name="Liu J."/>
            <person name="Wen B."/>
            <person name="Zhang N."/>
            <person name="Huang Z."/>
            <person name="Zhu Q."/>
            <person name="Feng Y."/>
            <person name="Mount A."/>
            <person name="Hedgecock D."/>
            <person name="Xu Z."/>
            <person name="Liu Y."/>
            <person name="Domazet-Loso T."/>
            <person name="Du Y."/>
            <person name="Sun X."/>
            <person name="Zhang S."/>
            <person name="Liu B."/>
            <person name="Cheng P."/>
            <person name="Jiang X."/>
            <person name="Li J."/>
            <person name="Fan D."/>
            <person name="Wang W."/>
            <person name="Fu W."/>
            <person name="Wang T."/>
            <person name="Wang B."/>
            <person name="Zhang J."/>
            <person name="Peng Z."/>
            <person name="Li Y."/>
            <person name="Li N."/>
            <person name="Wang J."/>
            <person name="Chen M."/>
            <person name="He Y."/>
            <person name="Tan F."/>
            <person name="Song X."/>
            <person name="Zheng Q."/>
            <person name="Huang R."/>
            <person name="Yang H."/>
            <person name="Du X."/>
            <person name="Chen L."/>
            <person name="Yang M."/>
            <person name="Gaffney P.M."/>
            <person name="Wang S."/>
            <person name="Luo L."/>
            <person name="She Z."/>
            <person name="Ming Y."/>
            <person name="Huang W."/>
            <person name="Zhang S."/>
            <person name="Huang B."/>
            <person name="Zhang Y."/>
            <person name="Qu T."/>
            <person name="Ni P."/>
            <person name="Miao G."/>
            <person name="Wang J."/>
            <person name="Wang Q."/>
            <person name="Steinberg C.E."/>
            <person name="Wang H."/>
            <person name="Li N."/>
            <person name="Qian L."/>
            <person name="Zhang G."/>
            <person name="Li Y."/>
            <person name="Yang H."/>
            <person name="Liu X."/>
            <person name="Wang J."/>
            <person name="Yin Y."/>
            <person name="Wang J."/>
        </authorList>
    </citation>
    <scope>NUCLEOTIDE SEQUENCE [LARGE SCALE GENOMIC DNA]</scope>
    <source>
        <strain evidence="17">05x7-T-G4-1.051#20</strain>
    </source>
</reference>
<gene>
    <name evidence="17" type="ORF">CGI_10002361</name>
</gene>
<dbReference type="InterPro" id="IPR040162">
    <property type="entry name" value="MGST1-like"/>
</dbReference>
<protein>
    <recommendedName>
        <fullName evidence="15">Microsomal glutathione S-transferase 1</fullName>
        <ecNumber evidence="5">2.5.1.18</ecNumber>
    </recommendedName>
</protein>
<dbReference type="Gene3D" id="1.20.120.550">
    <property type="entry name" value="Membrane associated eicosanoid/glutathione metabolism-like domain"/>
    <property type="match status" value="1"/>
</dbReference>
<dbReference type="EMBL" id="JH818699">
    <property type="protein sequence ID" value="EKC22386.1"/>
    <property type="molecule type" value="Genomic_DNA"/>
</dbReference>
<evidence type="ECO:0000256" key="4">
    <source>
        <dbReference type="ARBA" id="ARBA00010459"/>
    </source>
</evidence>
<evidence type="ECO:0000256" key="6">
    <source>
        <dbReference type="ARBA" id="ARBA00022679"/>
    </source>
</evidence>
<dbReference type="InterPro" id="IPR001129">
    <property type="entry name" value="Membr-assoc_MAPEG"/>
</dbReference>
<keyword evidence="10" id="KW-1133">Transmembrane helix</keyword>
<dbReference type="FunFam" id="1.20.120.550:FF:000002">
    <property type="entry name" value="Microsomal glutathione S-transferase 1"/>
    <property type="match status" value="1"/>
</dbReference>
<evidence type="ECO:0000256" key="12">
    <source>
        <dbReference type="ARBA" id="ARBA00023128"/>
    </source>
</evidence>
<dbReference type="GO" id="GO:0005741">
    <property type="term" value="C:mitochondrial outer membrane"/>
    <property type="evidence" value="ECO:0007669"/>
    <property type="project" value="UniProtKB-SubCell"/>
</dbReference>
<keyword evidence="9" id="KW-0256">Endoplasmic reticulum</keyword>
<dbReference type="EC" id="2.5.1.18" evidence="5"/>
<evidence type="ECO:0000256" key="1">
    <source>
        <dbReference type="ARBA" id="ARBA00003701"/>
    </source>
</evidence>
<evidence type="ECO:0000256" key="14">
    <source>
        <dbReference type="ARBA" id="ARBA00038540"/>
    </source>
</evidence>
<evidence type="ECO:0000256" key="7">
    <source>
        <dbReference type="ARBA" id="ARBA00022692"/>
    </source>
</evidence>
<dbReference type="InParanoid" id="K1QL00"/>
<dbReference type="Pfam" id="PF01124">
    <property type="entry name" value="MAPEG"/>
    <property type="match status" value="1"/>
</dbReference>
<comment type="subunit">
    <text evidence="14">Homotrimer; The trimer binds only one molecule of glutathione.</text>
</comment>
<comment type="subcellular location">
    <subcellularLocation>
        <location evidence="3">Endoplasmic reticulum membrane</location>
        <topology evidence="3">Multi-pass membrane protein</topology>
    </subcellularLocation>
    <subcellularLocation>
        <location evidence="2">Mitochondrion outer membrane</location>
    </subcellularLocation>
</comment>
<keyword evidence="8" id="KW-1000">Mitochondrion outer membrane</keyword>
<evidence type="ECO:0000256" key="2">
    <source>
        <dbReference type="ARBA" id="ARBA00004294"/>
    </source>
</evidence>
<comment type="function">
    <text evidence="1">Conjugation of reduced glutathione to a wide number of exogenous and endogenous hydrophobic electrophiles.</text>
</comment>
<dbReference type="AlphaFoldDB" id="K1QL00"/>
<keyword evidence="11" id="KW-0007">Acetylation</keyword>
<dbReference type="GO" id="GO:0004364">
    <property type="term" value="F:glutathione transferase activity"/>
    <property type="evidence" value="ECO:0007669"/>
    <property type="project" value="UniProtKB-EC"/>
</dbReference>
<evidence type="ECO:0000256" key="11">
    <source>
        <dbReference type="ARBA" id="ARBA00022990"/>
    </source>
</evidence>
<proteinExistence type="inferred from homology"/>
<accession>K1QL00</accession>
<dbReference type="PANTHER" id="PTHR10689">
    <property type="entry name" value="MICROSOMAL GLUTATHIONE S-TRANSFERASE 1"/>
    <property type="match status" value="1"/>
</dbReference>
<evidence type="ECO:0000256" key="3">
    <source>
        <dbReference type="ARBA" id="ARBA00004477"/>
    </source>
</evidence>
<comment type="similarity">
    <text evidence="4">Belongs to the MAPEG family.</text>
</comment>
<keyword evidence="6 17" id="KW-0808">Transferase</keyword>